<dbReference type="Gene3D" id="3.20.20.370">
    <property type="entry name" value="Glycoside hydrolase/deacetylase"/>
    <property type="match status" value="1"/>
</dbReference>
<dbReference type="PANTHER" id="PTHR10587">
    <property type="entry name" value="GLYCOSYL TRANSFERASE-RELATED"/>
    <property type="match status" value="1"/>
</dbReference>
<evidence type="ECO:0000313" key="6">
    <source>
        <dbReference type="Proteomes" id="UP000005990"/>
    </source>
</evidence>
<dbReference type="InterPro" id="IPR011330">
    <property type="entry name" value="Glyco_hydro/deAcase_b/a-brl"/>
</dbReference>
<dbReference type="eggNOG" id="COG0726">
    <property type="taxonomic scope" value="Bacteria"/>
</dbReference>
<dbReference type="GO" id="GO:0016810">
    <property type="term" value="F:hydrolase activity, acting on carbon-nitrogen (but not peptide) bonds"/>
    <property type="evidence" value="ECO:0007669"/>
    <property type="project" value="InterPro"/>
</dbReference>
<dbReference type="InterPro" id="IPR050248">
    <property type="entry name" value="Polysacc_deacetylase_ArnD"/>
</dbReference>
<dbReference type="Pfam" id="PF01522">
    <property type="entry name" value="Polysacc_deac_1"/>
    <property type="match status" value="1"/>
</dbReference>
<comment type="caution">
    <text evidence="5">The sequence shown here is derived from an EMBL/GenBank/DDBJ whole genome shotgun (WGS) entry which is preliminary data.</text>
</comment>
<keyword evidence="3" id="KW-1133">Transmembrane helix</keyword>
<feature type="transmembrane region" description="Helical" evidence="3">
    <location>
        <begin position="7"/>
        <end position="30"/>
    </location>
</feature>
<evidence type="ECO:0000313" key="5">
    <source>
        <dbReference type="EMBL" id="EFR30753.1"/>
    </source>
</evidence>
<accession>E4KQX3</accession>
<dbReference type="RefSeq" id="WP_006418913.1">
    <property type="nucleotide sequence ID" value="NZ_AENN01000017.1"/>
</dbReference>
<dbReference type="PROSITE" id="PS51677">
    <property type="entry name" value="NODB"/>
    <property type="match status" value="1"/>
</dbReference>
<dbReference type="Proteomes" id="UP000005990">
    <property type="component" value="Unassembled WGS sequence"/>
</dbReference>
<gene>
    <name evidence="5" type="ORF">HMPREF9257_0683</name>
</gene>
<keyword evidence="2" id="KW-0378">Hydrolase</keyword>
<dbReference type="GO" id="GO:0016020">
    <property type="term" value="C:membrane"/>
    <property type="evidence" value="ECO:0007669"/>
    <property type="project" value="TreeGrafter"/>
</dbReference>
<feature type="domain" description="NodB homology" evidence="4">
    <location>
        <begin position="265"/>
        <end position="442"/>
    </location>
</feature>
<organism evidence="5 6">
    <name type="scientific">Eremococcus coleocola ACS-139-V-Col8</name>
    <dbReference type="NCBI Taxonomy" id="908337"/>
    <lineage>
        <taxon>Bacteria</taxon>
        <taxon>Bacillati</taxon>
        <taxon>Bacillota</taxon>
        <taxon>Bacilli</taxon>
        <taxon>Lactobacillales</taxon>
        <taxon>Aerococcaceae</taxon>
        <taxon>Eremococcus</taxon>
    </lineage>
</organism>
<dbReference type="GO" id="GO:0005975">
    <property type="term" value="P:carbohydrate metabolic process"/>
    <property type="evidence" value="ECO:0007669"/>
    <property type="project" value="InterPro"/>
</dbReference>
<keyword evidence="1" id="KW-0479">Metal-binding</keyword>
<keyword evidence="6" id="KW-1185">Reference proteome</keyword>
<name>E4KQX3_9LACT</name>
<dbReference type="GO" id="GO:0046872">
    <property type="term" value="F:metal ion binding"/>
    <property type="evidence" value="ECO:0007669"/>
    <property type="project" value="UniProtKB-KW"/>
</dbReference>
<evidence type="ECO:0000256" key="1">
    <source>
        <dbReference type="ARBA" id="ARBA00022723"/>
    </source>
</evidence>
<reference evidence="5 6" key="1">
    <citation type="submission" date="2010-10" db="EMBL/GenBank/DDBJ databases">
        <authorList>
            <person name="Durkin A.S."/>
            <person name="Madupu R."/>
            <person name="Torralba M."/>
            <person name="Gillis M."/>
            <person name="Methe B."/>
            <person name="Sutton G."/>
            <person name="Nelson K.E."/>
        </authorList>
    </citation>
    <scope>NUCLEOTIDE SEQUENCE [LARGE SCALE GENOMIC DNA]</scope>
    <source>
        <strain evidence="5 6">ACS-139-V-Col8</strain>
    </source>
</reference>
<dbReference type="OrthoDB" id="9812065at2"/>
<sequence>MQTNKRINGIIIGLAGLILLILVGLVFYMFQGTTSASQAAQAQAAVDSLFTDESHNYLNPEYSKEKLATTQKQIKKVGFLDRSNYQSQVQQAEKLYQGLSDLDQVFEGNQIKDRGVAIPKLADLAVKVGVDQALLEQQSQNLEGIAQTGTGQDLKSLYQDVTNLIDAKAGVMEQVKALPEINDDFDSLSQAAQAVANFSDTYANYLKQGLYKDVQDQLNQYGQKVGQMIVEYPTALDQNPNLLDLLKNTPSLALGLKDSQYEKHLQVSLTFDDGPNDEFTPQLLDVMNKYGVKGTFFLMGAYVDEYPEMTKRIVDEGHYLGNHTYNHFDLHDLTDEEVKTQFEWTNMAIEEATGTRPKMYRMPFGGGGERVYNLMADSGMESILWNLDSLDWKTQDRDMIVEEVMNDLQEHSLILMHDTNQATVDAIDILIPKLQEMGYEFVSPLDIDFELRYFPE</sequence>
<keyword evidence="3" id="KW-0472">Membrane</keyword>
<proteinExistence type="predicted"/>
<protein>
    <submittedName>
        <fullName evidence="5">Polysaccharide deacetylase</fullName>
    </submittedName>
</protein>
<dbReference type="InterPro" id="IPR002509">
    <property type="entry name" value="NODB_dom"/>
</dbReference>
<dbReference type="CDD" id="cd10917">
    <property type="entry name" value="CE4_NodB_like_6s_7s"/>
    <property type="match status" value="1"/>
</dbReference>
<dbReference type="SUPFAM" id="SSF88713">
    <property type="entry name" value="Glycoside hydrolase/deacetylase"/>
    <property type="match status" value="1"/>
</dbReference>
<evidence type="ECO:0000259" key="4">
    <source>
        <dbReference type="PROSITE" id="PS51677"/>
    </source>
</evidence>
<dbReference type="PANTHER" id="PTHR10587:SF133">
    <property type="entry name" value="CHITIN DEACETYLASE 1-RELATED"/>
    <property type="match status" value="1"/>
</dbReference>
<dbReference type="AlphaFoldDB" id="E4KQX3"/>
<keyword evidence="3" id="KW-0812">Transmembrane</keyword>
<dbReference type="EMBL" id="AENN01000017">
    <property type="protein sequence ID" value="EFR30753.1"/>
    <property type="molecule type" value="Genomic_DNA"/>
</dbReference>
<evidence type="ECO:0000256" key="3">
    <source>
        <dbReference type="SAM" id="Phobius"/>
    </source>
</evidence>
<dbReference type="STRING" id="908337.HMPREF9257_0683"/>
<evidence type="ECO:0000256" key="2">
    <source>
        <dbReference type="ARBA" id="ARBA00022801"/>
    </source>
</evidence>